<dbReference type="InterPro" id="IPR035965">
    <property type="entry name" value="PAS-like_dom_sf"/>
</dbReference>
<protein>
    <recommendedName>
        <fullName evidence="3">histidine kinase</fullName>
        <ecNumber evidence="3">2.7.13.3</ecNumber>
    </recommendedName>
</protein>
<dbReference type="SMART" id="SM00086">
    <property type="entry name" value="PAC"/>
    <property type="match status" value="2"/>
</dbReference>
<evidence type="ECO:0000256" key="8">
    <source>
        <dbReference type="ARBA" id="ARBA00022777"/>
    </source>
</evidence>
<evidence type="ECO:0000256" key="5">
    <source>
        <dbReference type="ARBA" id="ARBA00022679"/>
    </source>
</evidence>
<dbReference type="InterPro" id="IPR001610">
    <property type="entry name" value="PAC"/>
</dbReference>
<dbReference type="EMBL" id="AP024355">
    <property type="protein sequence ID" value="BCR03761.1"/>
    <property type="molecule type" value="Genomic_DNA"/>
</dbReference>
<dbReference type="InterPro" id="IPR005467">
    <property type="entry name" value="His_kinase_dom"/>
</dbReference>
<dbReference type="Pfam" id="PF08448">
    <property type="entry name" value="PAS_4"/>
    <property type="match status" value="1"/>
</dbReference>
<dbReference type="Gene3D" id="6.10.340.10">
    <property type="match status" value="1"/>
</dbReference>
<keyword evidence="11" id="KW-0902">Two-component regulatory system</keyword>
<dbReference type="InterPro" id="IPR013767">
    <property type="entry name" value="PAS_fold"/>
</dbReference>
<dbReference type="SUPFAM" id="SSF55785">
    <property type="entry name" value="PYP-like sensor domain (PAS domain)"/>
    <property type="match status" value="2"/>
</dbReference>
<evidence type="ECO:0000259" key="17">
    <source>
        <dbReference type="PROSITE" id="PS50885"/>
    </source>
</evidence>
<dbReference type="InterPro" id="IPR003594">
    <property type="entry name" value="HATPase_dom"/>
</dbReference>
<dbReference type="CDD" id="cd06225">
    <property type="entry name" value="HAMP"/>
    <property type="match status" value="1"/>
</dbReference>
<dbReference type="InterPro" id="IPR036890">
    <property type="entry name" value="HATPase_C_sf"/>
</dbReference>
<dbReference type="SMART" id="SM00388">
    <property type="entry name" value="HisKA"/>
    <property type="match status" value="1"/>
</dbReference>
<keyword evidence="8" id="KW-0418">Kinase</keyword>
<reference evidence="18 19" key="2">
    <citation type="journal article" date="2021" name="Int. J. Syst. Evol. Microbiol.">
        <title>Isolation and Polyphasic Characterization of Desulfuromonas versatilis sp. Nov., an Electrogenic Bacteria Capable of Versatile Metabolism Isolated from a Graphene Oxide-Reducing Enrichment Culture.</title>
        <authorList>
            <person name="Xie L."/>
            <person name="Yoshida N."/>
            <person name="Ishii S."/>
            <person name="Meng L."/>
        </authorList>
    </citation>
    <scope>NUCLEOTIDE SEQUENCE [LARGE SCALE GENOMIC DNA]</scope>
    <source>
        <strain evidence="18 19">NIT-T3</strain>
    </source>
</reference>
<evidence type="ECO:0000256" key="10">
    <source>
        <dbReference type="ARBA" id="ARBA00022989"/>
    </source>
</evidence>
<dbReference type="PROSITE" id="PS50112">
    <property type="entry name" value="PAS"/>
    <property type="match status" value="2"/>
</dbReference>
<dbReference type="InterPro" id="IPR004358">
    <property type="entry name" value="Sig_transdc_His_kin-like_C"/>
</dbReference>
<dbReference type="Pfam" id="PF00512">
    <property type="entry name" value="HisKA"/>
    <property type="match status" value="1"/>
</dbReference>
<sequence length="853" mass="93327">MPMLSLKTKITGAFALAVILTVLLLGGLSHLLLVQTLTEVQQQEMHQFARSTVKDLSQFLHHHEEIMARMDTRDYHSKRGDLPLAKHFSRFTEEFPVLIYLDRAGEEKLRLVRGSIALPMQNWSSHELFRKAMASPNQVVYSRAELCPDLGEPVVWMAVARFGYFGDEFFGILVGGIPLSAFSAVCSQESSGNCCDILIIDDNGQLLHHPEGPGLLHPLGGSAAAARQLLRQTPMEQGFARATLQGRDVFVAYEPLQPLGWSVVAQLPHEEFMAAPKRLRTLTLAICLSILAAGCLVSHLFSQRLTTAIDQLIAQTGHVAGGDFSRRVETGSGDELSRLAAAFNTMTETLQATTQARDSVDEILQSIIDPLIVADADGRLVKVNASAVRLFGHTEKELLGQTLSSLFGAGETVARQGELFRLLGLGPVSNLETRVITREGHAVPVLLSCSLCGSGSGQGPAGVVGIIKDITERKRVAEERSRALAEAEAARDRIDAMLRSVAEALVVTDLEQRLLLMNPAAEQLLGIGLEDALGRPLRTVIKVPGLRDHLLAALPGPQEQLKELEVFDHGRRENRILQATTAAVKNREGKKSGYITSLRDVTEERLVERLKNEFISTAAHELRTPLTSVMGYAELLLKPEDFGGFTREQQQEFLGEIYEKTEVLARIVGDLLDIARIESGQAVPLDRVECSLDRSIAKVVRHYQVHHPDHRLEVHLEAAEGHRVLADENKMVQVLENLVSNAVKYSPRGSRVAVTSRVVDAGYLILVEDEGIGMSADQVRRIFDKFYRVDASDTAVGGLGLGMSIVRNIVEAHDGTIEVDSTPGQGTRVRVILPLSASSSRIWESEAAAASRS</sequence>
<proteinExistence type="predicted"/>
<evidence type="ECO:0000256" key="6">
    <source>
        <dbReference type="ARBA" id="ARBA00022692"/>
    </source>
</evidence>
<accession>A0ABN6DX79</accession>
<dbReference type="NCBIfam" id="TIGR00229">
    <property type="entry name" value="sensory_box"/>
    <property type="match status" value="2"/>
</dbReference>
<comment type="catalytic activity">
    <reaction evidence="1">
        <text>ATP + protein L-histidine = ADP + protein N-phospho-L-histidine.</text>
        <dbReference type="EC" id="2.7.13.3"/>
    </reaction>
</comment>
<evidence type="ECO:0000259" key="15">
    <source>
        <dbReference type="PROSITE" id="PS50112"/>
    </source>
</evidence>
<evidence type="ECO:0000256" key="13">
    <source>
        <dbReference type="SAM" id="Phobius"/>
    </source>
</evidence>
<dbReference type="Pfam" id="PF00989">
    <property type="entry name" value="PAS"/>
    <property type="match status" value="1"/>
</dbReference>
<dbReference type="PANTHER" id="PTHR42878">
    <property type="entry name" value="TWO-COMPONENT HISTIDINE KINASE"/>
    <property type="match status" value="1"/>
</dbReference>
<keyword evidence="10 13" id="KW-1133">Transmembrane helix</keyword>
<evidence type="ECO:0000256" key="7">
    <source>
        <dbReference type="ARBA" id="ARBA00022741"/>
    </source>
</evidence>
<evidence type="ECO:0000256" key="3">
    <source>
        <dbReference type="ARBA" id="ARBA00012438"/>
    </source>
</evidence>
<evidence type="ECO:0000256" key="2">
    <source>
        <dbReference type="ARBA" id="ARBA00004141"/>
    </source>
</evidence>
<feature type="domain" description="Histidine kinase" evidence="14">
    <location>
        <begin position="617"/>
        <end position="837"/>
    </location>
</feature>
<evidence type="ECO:0000256" key="1">
    <source>
        <dbReference type="ARBA" id="ARBA00000085"/>
    </source>
</evidence>
<dbReference type="SMART" id="SM00091">
    <property type="entry name" value="PAS"/>
    <property type="match status" value="2"/>
</dbReference>
<dbReference type="InterPro" id="IPR000014">
    <property type="entry name" value="PAS"/>
</dbReference>
<organism evidence="18 19">
    <name type="scientific">Desulfuromonas versatilis</name>
    <dbReference type="NCBI Taxonomy" id="2802975"/>
    <lineage>
        <taxon>Bacteria</taxon>
        <taxon>Pseudomonadati</taxon>
        <taxon>Thermodesulfobacteriota</taxon>
        <taxon>Desulfuromonadia</taxon>
        <taxon>Desulfuromonadales</taxon>
        <taxon>Desulfuromonadaceae</taxon>
        <taxon>Desulfuromonas</taxon>
    </lineage>
</organism>
<keyword evidence="7" id="KW-0547">Nucleotide-binding</keyword>
<feature type="domain" description="PAC" evidence="16">
    <location>
        <begin position="429"/>
        <end position="482"/>
    </location>
</feature>
<evidence type="ECO:0000256" key="4">
    <source>
        <dbReference type="ARBA" id="ARBA00022553"/>
    </source>
</evidence>
<dbReference type="Proteomes" id="UP001319827">
    <property type="component" value="Chromosome"/>
</dbReference>
<evidence type="ECO:0000259" key="14">
    <source>
        <dbReference type="PROSITE" id="PS50109"/>
    </source>
</evidence>
<dbReference type="PROSITE" id="PS50109">
    <property type="entry name" value="HIS_KIN"/>
    <property type="match status" value="1"/>
</dbReference>
<keyword evidence="12 13" id="KW-0472">Membrane</keyword>
<dbReference type="Pfam" id="PF00672">
    <property type="entry name" value="HAMP"/>
    <property type="match status" value="1"/>
</dbReference>
<dbReference type="InterPro" id="IPR050351">
    <property type="entry name" value="BphY/WalK/GraS-like"/>
</dbReference>
<dbReference type="InterPro" id="IPR003661">
    <property type="entry name" value="HisK_dim/P_dom"/>
</dbReference>
<dbReference type="CDD" id="cd00130">
    <property type="entry name" value="PAS"/>
    <property type="match status" value="2"/>
</dbReference>
<evidence type="ECO:0000313" key="18">
    <source>
        <dbReference type="EMBL" id="BCR03761.1"/>
    </source>
</evidence>
<comment type="subcellular location">
    <subcellularLocation>
        <location evidence="2">Membrane</location>
        <topology evidence="2">Multi-pass membrane protein</topology>
    </subcellularLocation>
</comment>
<name>A0ABN6DX79_9BACT</name>
<evidence type="ECO:0000259" key="16">
    <source>
        <dbReference type="PROSITE" id="PS50113"/>
    </source>
</evidence>
<dbReference type="SMART" id="SM00387">
    <property type="entry name" value="HATPase_c"/>
    <property type="match status" value="1"/>
</dbReference>
<keyword evidence="6 13" id="KW-0812">Transmembrane</keyword>
<dbReference type="Gene3D" id="3.30.450.20">
    <property type="entry name" value="PAS domain"/>
    <property type="match status" value="3"/>
</dbReference>
<gene>
    <name evidence="18" type="ORF">DESUT3_08300</name>
</gene>
<dbReference type="SUPFAM" id="SSF55874">
    <property type="entry name" value="ATPase domain of HSP90 chaperone/DNA topoisomerase II/histidine kinase"/>
    <property type="match status" value="1"/>
</dbReference>
<keyword evidence="4" id="KW-0597">Phosphoprotein</keyword>
<dbReference type="InterPro" id="IPR013656">
    <property type="entry name" value="PAS_4"/>
</dbReference>
<dbReference type="CDD" id="cd00082">
    <property type="entry name" value="HisKA"/>
    <property type="match status" value="1"/>
</dbReference>
<dbReference type="Pfam" id="PF02518">
    <property type="entry name" value="HATPase_c"/>
    <property type="match status" value="1"/>
</dbReference>
<dbReference type="PRINTS" id="PR00344">
    <property type="entry name" value="BCTRLSENSOR"/>
</dbReference>
<dbReference type="InterPro" id="IPR003660">
    <property type="entry name" value="HAMP_dom"/>
</dbReference>
<keyword evidence="9" id="KW-0067">ATP-binding</keyword>
<dbReference type="SUPFAM" id="SSF158472">
    <property type="entry name" value="HAMP domain-like"/>
    <property type="match status" value="1"/>
</dbReference>
<evidence type="ECO:0000313" key="19">
    <source>
        <dbReference type="Proteomes" id="UP001319827"/>
    </source>
</evidence>
<keyword evidence="5" id="KW-0808">Transferase</keyword>
<dbReference type="Gene3D" id="1.10.287.130">
    <property type="match status" value="1"/>
</dbReference>
<dbReference type="PANTHER" id="PTHR42878:SF7">
    <property type="entry name" value="SENSOR HISTIDINE KINASE GLRK"/>
    <property type="match status" value="1"/>
</dbReference>
<dbReference type="SMART" id="SM00304">
    <property type="entry name" value="HAMP"/>
    <property type="match status" value="1"/>
</dbReference>
<evidence type="ECO:0000256" key="12">
    <source>
        <dbReference type="ARBA" id="ARBA00023136"/>
    </source>
</evidence>
<dbReference type="InterPro" id="IPR000700">
    <property type="entry name" value="PAS-assoc_C"/>
</dbReference>
<feature type="domain" description="HAMP" evidence="17">
    <location>
        <begin position="303"/>
        <end position="355"/>
    </location>
</feature>
<keyword evidence="19" id="KW-1185">Reference proteome</keyword>
<reference evidence="18 19" key="1">
    <citation type="journal article" date="2016" name="C (Basel)">
        <title>Selective Growth of and Electricity Production by Marine Exoelectrogenic Bacteria in Self-Aggregated Hydrogel of Microbially Reduced Graphene Oxide.</title>
        <authorList>
            <person name="Yoshida N."/>
            <person name="Goto Y."/>
            <person name="Miyata Y."/>
        </authorList>
    </citation>
    <scope>NUCLEOTIDE SEQUENCE [LARGE SCALE GENOMIC DNA]</scope>
    <source>
        <strain evidence="18 19">NIT-T3</strain>
    </source>
</reference>
<evidence type="ECO:0000256" key="11">
    <source>
        <dbReference type="ARBA" id="ARBA00023012"/>
    </source>
</evidence>
<feature type="transmembrane region" description="Helical" evidence="13">
    <location>
        <begin position="282"/>
        <end position="301"/>
    </location>
</feature>
<dbReference type="SUPFAM" id="SSF47384">
    <property type="entry name" value="Homodimeric domain of signal transducing histidine kinase"/>
    <property type="match status" value="1"/>
</dbReference>
<dbReference type="PROSITE" id="PS50113">
    <property type="entry name" value="PAC"/>
    <property type="match status" value="1"/>
</dbReference>
<dbReference type="EC" id="2.7.13.3" evidence="3"/>
<evidence type="ECO:0000256" key="9">
    <source>
        <dbReference type="ARBA" id="ARBA00022840"/>
    </source>
</evidence>
<feature type="domain" description="PAS" evidence="15">
    <location>
        <begin position="356"/>
        <end position="403"/>
    </location>
</feature>
<dbReference type="PROSITE" id="PS50885">
    <property type="entry name" value="HAMP"/>
    <property type="match status" value="1"/>
</dbReference>
<feature type="transmembrane region" description="Helical" evidence="13">
    <location>
        <begin position="12"/>
        <end position="34"/>
    </location>
</feature>
<dbReference type="CDD" id="cd12912">
    <property type="entry name" value="PDC2_MCP_like"/>
    <property type="match status" value="1"/>
</dbReference>
<feature type="domain" description="PAS" evidence="15">
    <location>
        <begin position="490"/>
        <end position="535"/>
    </location>
</feature>
<dbReference type="Gene3D" id="3.30.565.10">
    <property type="entry name" value="Histidine kinase-like ATPase, C-terminal domain"/>
    <property type="match status" value="1"/>
</dbReference>
<dbReference type="InterPro" id="IPR036097">
    <property type="entry name" value="HisK_dim/P_sf"/>
</dbReference>